<protein>
    <submittedName>
        <fullName evidence="2">Uncharacterized protein</fullName>
    </submittedName>
</protein>
<organism evidence="2 3">
    <name type="scientific">Streptosporangium longisporum</name>
    <dbReference type="NCBI Taxonomy" id="46187"/>
    <lineage>
        <taxon>Bacteria</taxon>
        <taxon>Bacillati</taxon>
        <taxon>Actinomycetota</taxon>
        <taxon>Actinomycetes</taxon>
        <taxon>Streptosporangiales</taxon>
        <taxon>Streptosporangiaceae</taxon>
        <taxon>Streptosporangium</taxon>
    </lineage>
</organism>
<evidence type="ECO:0000313" key="3">
    <source>
        <dbReference type="Proteomes" id="UP001499930"/>
    </source>
</evidence>
<comment type="caution">
    <text evidence="2">The sequence shown here is derived from an EMBL/GenBank/DDBJ whole genome shotgun (WGS) entry which is preliminary data.</text>
</comment>
<name>A0ABP6LDY1_9ACTN</name>
<dbReference type="Proteomes" id="UP001499930">
    <property type="component" value="Unassembled WGS sequence"/>
</dbReference>
<evidence type="ECO:0000256" key="1">
    <source>
        <dbReference type="SAM" id="MobiDB-lite"/>
    </source>
</evidence>
<reference evidence="3" key="1">
    <citation type="journal article" date="2019" name="Int. J. Syst. Evol. Microbiol.">
        <title>The Global Catalogue of Microorganisms (GCM) 10K type strain sequencing project: providing services to taxonomists for standard genome sequencing and annotation.</title>
        <authorList>
            <consortium name="The Broad Institute Genomics Platform"/>
            <consortium name="The Broad Institute Genome Sequencing Center for Infectious Disease"/>
            <person name="Wu L."/>
            <person name="Ma J."/>
        </authorList>
    </citation>
    <scope>NUCLEOTIDE SEQUENCE [LARGE SCALE GENOMIC DNA]</scope>
    <source>
        <strain evidence="3">JCM 3106</strain>
    </source>
</reference>
<proteinExistence type="predicted"/>
<evidence type="ECO:0000313" key="2">
    <source>
        <dbReference type="EMBL" id="GAA3039812.1"/>
    </source>
</evidence>
<sequence length="202" mass="20839">MPDDSDHVLDSIDGAVDEWLAMSDDSMRWTPPETVRSKPVRSLPVPPFPQVLENLLHEVEARLGPPAQAVVDAFRPLGEGVVDAVSTFLDSPPVRHLLDPPEDPGAAGPGETTGPGSATVWADAVGAQDTTGERDATGTRDTAGAQDATGTRDTAGERDAAVLEEAAVLEDAAGTQETTGPEGATGREEATGTEGRTAPPSP</sequence>
<gene>
    <name evidence="2" type="ORF">GCM10017559_80190</name>
</gene>
<feature type="region of interest" description="Disordered" evidence="1">
    <location>
        <begin position="91"/>
        <end position="202"/>
    </location>
</feature>
<accession>A0ABP6LDY1</accession>
<keyword evidence="3" id="KW-1185">Reference proteome</keyword>
<feature type="compositionally biased region" description="Low complexity" evidence="1">
    <location>
        <begin position="163"/>
        <end position="173"/>
    </location>
</feature>
<dbReference type="RefSeq" id="WP_344907150.1">
    <property type="nucleotide sequence ID" value="NZ_BAAAWD010000030.1"/>
</dbReference>
<dbReference type="EMBL" id="BAAAWD010000030">
    <property type="protein sequence ID" value="GAA3039812.1"/>
    <property type="molecule type" value="Genomic_DNA"/>
</dbReference>